<proteinExistence type="predicted"/>
<dbReference type="SUPFAM" id="SSF64182">
    <property type="entry name" value="DHH phosphoesterases"/>
    <property type="match status" value="1"/>
</dbReference>
<dbReference type="EC" id="3.1.3.7" evidence="2"/>
<evidence type="ECO:0000313" key="3">
    <source>
        <dbReference type="Proteomes" id="UP001596417"/>
    </source>
</evidence>
<comment type="caution">
    <text evidence="2">The sequence shown here is derived from an EMBL/GenBank/DDBJ whole genome shotgun (WGS) entry which is preliminary data.</text>
</comment>
<dbReference type="InterPro" id="IPR051319">
    <property type="entry name" value="Oligoribo/pAp-PDE_c-di-AMP_PDE"/>
</dbReference>
<dbReference type="AlphaFoldDB" id="A0ABD5YR39"/>
<organism evidence="2 3">
    <name type="scientific">Halocatena marina</name>
    <dbReference type="NCBI Taxonomy" id="2934937"/>
    <lineage>
        <taxon>Archaea</taxon>
        <taxon>Methanobacteriati</taxon>
        <taxon>Methanobacteriota</taxon>
        <taxon>Stenosarchaea group</taxon>
        <taxon>Halobacteria</taxon>
        <taxon>Halobacteriales</taxon>
        <taxon>Natronomonadaceae</taxon>
        <taxon>Halocatena</taxon>
    </lineage>
</organism>
<gene>
    <name evidence="2" type="ORF">ACFQL7_07520</name>
</gene>
<protein>
    <submittedName>
        <fullName evidence="2">Bifunctional oligoribonuclease/PAP phosphatase NrnA</fullName>
        <ecNumber evidence="2">3.1.3.7</ecNumber>
    </submittedName>
</protein>
<sequence>MALDHDLTAFVDHSIPGINNEIPPDTQIDIVIDHHPADKIDARFVHREDSGATATILVGYLHDLEIEPEADLATALLFAIRRETLEFIRGATIHEYVAAEYLHPYVDLDLLGQLLTPPYTPATIDALSDAIDNRTVRSSSLVSHVGTTTERNAIPQAADFLINLEGINTAVIFGVIEDEIQLSARSTSPSVHVGKLLRGTFEGLGNVSGHRDAADGRVSLGLFSDVGDRDTVVDLAAQLVTYRLFHAMDLPE</sequence>
<keyword evidence="3" id="KW-1185">Reference proteome</keyword>
<dbReference type="EMBL" id="JBHTAX010000001">
    <property type="protein sequence ID" value="MFC7189721.1"/>
    <property type="molecule type" value="Genomic_DNA"/>
</dbReference>
<evidence type="ECO:0000259" key="1">
    <source>
        <dbReference type="Pfam" id="PF02272"/>
    </source>
</evidence>
<evidence type="ECO:0000313" key="2">
    <source>
        <dbReference type="EMBL" id="MFC7189721.1"/>
    </source>
</evidence>
<dbReference type="InterPro" id="IPR038763">
    <property type="entry name" value="DHH_sf"/>
</dbReference>
<name>A0ABD5YR39_9EURY</name>
<dbReference type="Proteomes" id="UP001596417">
    <property type="component" value="Unassembled WGS sequence"/>
</dbReference>
<reference evidence="2 3" key="1">
    <citation type="journal article" date="2019" name="Int. J. Syst. Evol. Microbiol.">
        <title>The Global Catalogue of Microorganisms (GCM) 10K type strain sequencing project: providing services to taxonomists for standard genome sequencing and annotation.</title>
        <authorList>
            <consortium name="The Broad Institute Genomics Platform"/>
            <consortium name="The Broad Institute Genome Sequencing Center for Infectious Disease"/>
            <person name="Wu L."/>
            <person name="Ma J."/>
        </authorList>
    </citation>
    <scope>NUCLEOTIDE SEQUENCE [LARGE SCALE GENOMIC DNA]</scope>
    <source>
        <strain evidence="2 3">RDMS1</strain>
    </source>
</reference>
<dbReference type="RefSeq" id="WP_390205166.1">
    <property type="nucleotide sequence ID" value="NZ_JBHTAX010000001.1"/>
</dbReference>
<dbReference type="Pfam" id="PF02272">
    <property type="entry name" value="DHHA1"/>
    <property type="match status" value="1"/>
</dbReference>
<dbReference type="Gene3D" id="3.90.1640.10">
    <property type="entry name" value="inorganic pyrophosphatase (n-terminal core)"/>
    <property type="match status" value="1"/>
</dbReference>
<dbReference type="GO" id="GO:0008441">
    <property type="term" value="F:3'(2'),5'-bisphosphate nucleotidase activity"/>
    <property type="evidence" value="ECO:0007669"/>
    <property type="project" value="UniProtKB-EC"/>
</dbReference>
<dbReference type="PANTHER" id="PTHR47618">
    <property type="entry name" value="BIFUNCTIONAL OLIGORIBONUCLEASE AND PAP PHOSPHATASE NRNA"/>
    <property type="match status" value="1"/>
</dbReference>
<feature type="domain" description="DHHA1" evidence="1">
    <location>
        <begin position="141"/>
        <end position="219"/>
    </location>
</feature>
<accession>A0ABD5YR39</accession>
<dbReference type="InterPro" id="IPR003156">
    <property type="entry name" value="DHHA1_dom"/>
</dbReference>
<dbReference type="PANTHER" id="PTHR47618:SF1">
    <property type="entry name" value="BIFUNCTIONAL OLIGORIBONUCLEASE AND PAP PHOSPHATASE NRNA"/>
    <property type="match status" value="1"/>
</dbReference>
<keyword evidence="2" id="KW-0378">Hydrolase</keyword>